<keyword evidence="2" id="KW-1185">Reference proteome</keyword>
<comment type="caution">
    <text evidence="1">The sequence shown here is derived from an EMBL/GenBank/DDBJ whole genome shotgun (WGS) entry which is preliminary data.</text>
</comment>
<gene>
    <name evidence="1" type="ORF">W822_05210</name>
</gene>
<dbReference type="HOGENOM" id="CLU_3362779_0_0_4"/>
<accession>V8QZJ4</accession>
<proteinExistence type="predicted"/>
<protein>
    <submittedName>
        <fullName evidence="1">Uncharacterized protein</fullName>
    </submittedName>
</protein>
<dbReference type="Proteomes" id="UP000018733">
    <property type="component" value="Unassembled WGS sequence"/>
</dbReference>
<evidence type="ECO:0000313" key="2">
    <source>
        <dbReference type="Proteomes" id="UP000018733"/>
    </source>
</evidence>
<name>V8QZJ4_9BURK</name>
<dbReference type="PATRIC" id="fig|1424334.3.peg.1055"/>
<dbReference type="EMBL" id="AYXT01000001">
    <property type="protein sequence ID" value="ETF04750.1"/>
    <property type="molecule type" value="Genomic_DNA"/>
</dbReference>
<sequence length="35" mass="4103">MRDITTDMSDFRARPVAERGMLHVLHIYESLLQTV</sequence>
<reference evidence="1 2" key="1">
    <citation type="journal article" date="2014" name="Genome Announc.">
        <title>Draft Genome Sequence of Advenella kashmirensis Strain W13003, a Polycyclic Aromatic Hydrocarbon-Degrading Bacterium.</title>
        <authorList>
            <person name="Wang X."/>
            <person name="Jin D."/>
            <person name="Zhou L."/>
            <person name="Wu L."/>
            <person name="An W."/>
            <person name="Zhao L."/>
        </authorList>
    </citation>
    <scope>NUCLEOTIDE SEQUENCE [LARGE SCALE GENOMIC DNA]</scope>
    <source>
        <strain evidence="1 2">W13003</strain>
    </source>
</reference>
<evidence type="ECO:0000313" key="1">
    <source>
        <dbReference type="EMBL" id="ETF04750.1"/>
    </source>
</evidence>
<organism evidence="1 2">
    <name type="scientific">Advenella kashmirensis W13003</name>
    <dbReference type="NCBI Taxonomy" id="1424334"/>
    <lineage>
        <taxon>Bacteria</taxon>
        <taxon>Pseudomonadati</taxon>
        <taxon>Pseudomonadota</taxon>
        <taxon>Betaproteobacteria</taxon>
        <taxon>Burkholderiales</taxon>
        <taxon>Alcaligenaceae</taxon>
    </lineage>
</organism>
<dbReference type="AlphaFoldDB" id="V8QZJ4"/>